<organism evidence="2 3">
    <name type="scientific">Prorocentrum cordatum</name>
    <dbReference type="NCBI Taxonomy" id="2364126"/>
    <lineage>
        <taxon>Eukaryota</taxon>
        <taxon>Sar</taxon>
        <taxon>Alveolata</taxon>
        <taxon>Dinophyceae</taxon>
        <taxon>Prorocentrales</taxon>
        <taxon>Prorocentraceae</taxon>
        <taxon>Prorocentrum</taxon>
    </lineage>
</organism>
<comment type="caution">
    <text evidence="2">The sequence shown here is derived from an EMBL/GenBank/DDBJ whole genome shotgun (WGS) entry which is preliminary data.</text>
</comment>
<accession>A0ABN9VDB4</accession>
<sequence>MAPKKKPRTASGPASTLHCDFCQEICASNLANWPHEIDDDTGRPVAKGTCCQTCCDFADASGKDIGKLLSEKGGAKKRATELTEQRAEYAKSLDNPDGRDFPLEEVYLETISDATVKEQHTIVSKYDFESTHGVTVEEAKLRTFKGTNGSGQEISGIVQRGTGGDVLELSHTHRVVRRTPVMSGDDHMFKQQAELIFREQAKKNQDLLGFEVGDRYKGKKAAIHIYDFDELVRLSGKASQAKAAQAKGPPPGTQQLLLRSSGAAGCGASPRGSGSGGGDASGEQLALCDVSSAGGGDPLPSEGAPLSSDAGGVTGVMHEADDDEDGAVGASPSGKVRVQPPSYWLAVCSYEVVLQGKDGGHFQKRMNCARACVTRPGTSTIDAGRLEIALEKTQACLDLRDILAKCEGDATYWDGVRPAVAKCVSLNCTFGYLETNKNLLGVKLLGAAMDLAQKANDSNFENYVSDFVSILSPFSRDMFVELGGVVDEDEDELATLFPMQKSFDPLRPTFSALQMPSEEKLALIRDILVNDVWAKLLGRGQDATCVIMLLSHRIGLLFENAMVHLENVPEPFKDIVKVARVLHALADTGNDRPELHYVSQVESAFESGEHTVLADLRVIIKRSDYWVTAYDDILKNEERYKHNYPRYEKAVRSLKRLDSAGGDVPTEITRIIDEERPDYVSGVRSTRKLDVVGQQKADSYLRNMLRDIADKNNTVDSCRLDALLTFATTVSACWPDNSDIVASRQKLQVLQRELKSSTMKASMVSAAELCEASPGDTDNYEEMHRLVCDAAGAQLAPEEAAGIVGSMAACLRYLCSDNSGQDISADDRRIHIVSEVASFLGPAGETVVEQVGALRLFVGMKAALTKYLGLGDHAEARAAADGRSEQLLGLMSERDAYEAKVKNAGSDLLDGLPADVGATVARASEVIDVASRAIVSKAAVELDRAVKVCESRLVFKEDEAGNTDWPSIAATCESDGQVVQAAQGRILNVDPDVLFQEMTALDDGLRAYANATDTFSIKGDDQKASHASNISFLCGVLRSEILVVGLHDSSRYDAQTKKNKTHSIQKLVGKDSWGKMTPQVSSIAKILKKGM</sequence>
<evidence type="ECO:0000313" key="3">
    <source>
        <dbReference type="Proteomes" id="UP001189429"/>
    </source>
</evidence>
<reference evidence="2" key="1">
    <citation type="submission" date="2023-10" db="EMBL/GenBank/DDBJ databases">
        <authorList>
            <person name="Chen Y."/>
            <person name="Shah S."/>
            <person name="Dougan E. K."/>
            <person name="Thang M."/>
            <person name="Chan C."/>
        </authorList>
    </citation>
    <scope>NUCLEOTIDE SEQUENCE [LARGE SCALE GENOMIC DNA]</scope>
</reference>
<feature type="region of interest" description="Disordered" evidence="1">
    <location>
        <begin position="242"/>
        <end position="334"/>
    </location>
</feature>
<evidence type="ECO:0000256" key="1">
    <source>
        <dbReference type="SAM" id="MobiDB-lite"/>
    </source>
</evidence>
<dbReference type="EMBL" id="CAUYUJ010016922">
    <property type="protein sequence ID" value="CAK0870079.1"/>
    <property type="molecule type" value="Genomic_DNA"/>
</dbReference>
<proteinExistence type="predicted"/>
<dbReference type="Proteomes" id="UP001189429">
    <property type="component" value="Unassembled WGS sequence"/>
</dbReference>
<gene>
    <name evidence="2" type="ORF">PCOR1329_LOCUS56275</name>
</gene>
<name>A0ABN9VDB4_9DINO</name>
<protein>
    <submittedName>
        <fullName evidence="2">Uncharacterized protein</fullName>
    </submittedName>
</protein>
<evidence type="ECO:0000313" key="2">
    <source>
        <dbReference type="EMBL" id="CAK0870079.1"/>
    </source>
</evidence>
<keyword evidence="3" id="KW-1185">Reference proteome</keyword>
<feature type="compositionally biased region" description="Low complexity" evidence="1">
    <location>
        <begin position="260"/>
        <end position="272"/>
    </location>
</feature>